<proteinExistence type="predicted"/>
<dbReference type="SUPFAM" id="SSF53098">
    <property type="entry name" value="Ribonuclease H-like"/>
    <property type="match status" value="1"/>
</dbReference>
<dbReference type="Pfam" id="PF17921">
    <property type="entry name" value="Integrase_H2C2"/>
    <property type="match status" value="1"/>
</dbReference>
<dbReference type="InterPro" id="IPR001584">
    <property type="entry name" value="Integrase_cat-core"/>
</dbReference>
<evidence type="ECO:0000313" key="2">
    <source>
        <dbReference type="Proteomes" id="UP000694920"/>
    </source>
</evidence>
<dbReference type="Gene3D" id="3.30.420.10">
    <property type="entry name" value="Ribonuclease H-like superfamily/Ribonuclease H"/>
    <property type="match status" value="1"/>
</dbReference>
<dbReference type="PROSITE" id="PS50994">
    <property type="entry name" value="INTEGRASE"/>
    <property type="match status" value="1"/>
</dbReference>
<dbReference type="RefSeq" id="XP_015608552.1">
    <property type="nucleotide sequence ID" value="XM_015753066.1"/>
</dbReference>
<dbReference type="GO" id="GO:0015074">
    <property type="term" value="P:DNA integration"/>
    <property type="evidence" value="ECO:0007669"/>
    <property type="project" value="InterPro"/>
</dbReference>
<sequence>MYRQILVAPKDRDCLRFLWRSDSAEDVQEWRLTRVVFGMAPAPYLALRTIQKVIQDYGTSFPLAAEALSHETYVDDILTGADTLEEAVEKKKQLISLLKCGQFELHEWMANNEALVSEENTEGQRSILSHQDIIDEVHLEEKSVQTTNIIVTQDQENDLEVRHSSLTRLLRITAYYLRFIRGMKVGFSQPEVTKELHAKEIQEALKTWIKVIQERAFSAEKSCIELGKPIPPRSSIISLNPFLDEDGLLRVGGRLRNSTLPTQQKHPIVLPRSGHIITLMIRETHEHTLHGGGTLILSILRRRYWILRARNAVRSCIRQCVVCRRYQHPEATQLMGDLPAARVQGSRPFTHTGVDYCGPFDINLRDKNRQLKRAYVAIFVCFATKAVHLEVVMDLSLEAFIGAFRRFTARRGLCTDLYSDRGTNFVGADQQLQYEHKIFCKQIQPALTKELMARGITWHFNPPSAPHFGGLWEAGVKSFKYHLRRVMGRALLGIDEFQTAVTQIEGCLNSRPLTPMSDNPEDVDVLTPGHFIMAGPPLVQPEPTLLHLSPGRLARWQLVQRLVQGFWRRWSSEYLSGLQQKQKWRTKQENMKLNNLVLIKEPNLPPARWRLASIINLHPGADGLVRVLTLQIATSVIQRPIVQVCPLLAE</sequence>
<evidence type="ECO:0000259" key="1">
    <source>
        <dbReference type="PROSITE" id="PS50994"/>
    </source>
</evidence>
<dbReference type="Gene3D" id="3.30.70.270">
    <property type="match status" value="1"/>
</dbReference>
<dbReference type="InterPro" id="IPR043502">
    <property type="entry name" value="DNA/RNA_pol_sf"/>
</dbReference>
<organism evidence="2 3">
    <name type="scientific">Cephus cinctus</name>
    <name type="common">Wheat stem sawfly</name>
    <dbReference type="NCBI Taxonomy" id="211228"/>
    <lineage>
        <taxon>Eukaryota</taxon>
        <taxon>Metazoa</taxon>
        <taxon>Ecdysozoa</taxon>
        <taxon>Arthropoda</taxon>
        <taxon>Hexapoda</taxon>
        <taxon>Insecta</taxon>
        <taxon>Pterygota</taxon>
        <taxon>Neoptera</taxon>
        <taxon>Endopterygota</taxon>
        <taxon>Hymenoptera</taxon>
        <taxon>Cephoidea</taxon>
        <taxon>Cephidae</taxon>
        <taxon>Cephus</taxon>
    </lineage>
</organism>
<dbReference type="InterPro" id="IPR040676">
    <property type="entry name" value="DUF5641"/>
</dbReference>
<dbReference type="InterPro" id="IPR043128">
    <property type="entry name" value="Rev_trsase/Diguanyl_cyclase"/>
</dbReference>
<dbReference type="Gene3D" id="3.10.10.10">
    <property type="entry name" value="HIV Type 1 Reverse Transcriptase, subunit A, domain 1"/>
    <property type="match status" value="1"/>
</dbReference>
<dbReference type="GeneID" id="107274207"/>
<dbReference type="Proteomes" id="UP000694920">
    <property type="component" value="Unplaced"/>
</dbReference>
<dbReference type="SUPFAM" id="SSF56672">
    <property type="entry name" value="DNA/RNA polymerases"/>
    <property type="match status" value="1"/>
</dbReference>
<feature type="domain" description="Integrase catalytic" evidence="1">
    <location>
        <begin position="344"/>
        <end position="536"/>
    </location>
</feature>
<dbReference type="InterPro" id="IPR036397">
    <property type="entry name" value="RNaseH_sf"/>
</dbReference>
<dbReference type="GO" id="GO:0003676">
    <property type="term" value="F:nucleic acid binding"/>
    <property type="evidence" value="ECO:0007669"/>
    <property type="project" value="InterPro"/>
</dbReference>
<dbReference type="Pfam" id="PF18701">
    <property type="entry name" value="DUF5641"/>
    <property type="match status" value="1"/>
</dbReference>
<dbReference type="Gene3D" id="1.10.340.70">
    <property type="match status" value="1"/>
</dbReference>
<reference evidence="3" key="1">
    <citation type="submission" date="2025-08" db="UniProtKB">
        <authorList>
            <consortium name="RefSeq"/>
        </authorList>
    </citation>
    <scope>IDENTIFICATION</scope>
</reference>
<dbReference type="PANTHER" id="PTHR47331">
    <property type="entry name" value="PHD-TYPE DOMAIN-CONTAINING PROTEIN"/>
    <property type="match status" value="1"/>
</dbReference>
<dbReference type="AlphaFoldDB" id="A0AAJ7CE21"/>
<accession>A0AAJ7CE21</accession>
<dbReference type="GO" id="GO:0042575">
    <property type="term" value="C:DNA polymerase complex"/>
    <property type="evidence" value="ECO:0007669"/>
    <property type="project" value="UniProtKB-ARBA"/>
</dbReference>
<name>A0AAJ7CE21_CEPCN</name>
<dbReference type="PANTHER" id="PTHR47331:SF1">
    <property type="entry name" value="GAG-LIKE PROTEIN"/>
    <property type="match status" value="1"/>
</dbReference>
<gene>
    <name evidence="3" type="primary">LOC107274207</name>
</gene>
<protein>
    <submittedName>
        <fullName evidence="3">Uncharacterized protein LOC107274207</fullName>
    </submittedName>
</protein>
<dbReference type="InterPro" id="IPR041588">
    <property type="entry name" value="Integrase_H2C2"/>
</dbReference>
<dbReference type="GO" id="GO:0071897">
    <property type="term" value="P:DNA biosynthetic process"/>
    <property type="evidence" value="ECO:0007669"/>
    <property type="project" value="UniProtKB-ARBA"/>
</dbReference>
<dbReference type="InterPro" id="IPR012337">
    <property type="entry name" value="RNaseH-like_sf"/>
</dbReference>
<dbReference type="KEGG" id="ccin:107274207"/>
<evidence type="ECO:0000313" key="3">
    <source>
        <dbReference type="RefSeq" id="XP_015608552.1"/>
    </source>
</evidence>
<keyword evidence="2" id="KW-1185">Reference proteome</keyword>